<comment type="caution">
    <text evidence="2">The sequence shown here is derived from an EMBL/GenBank/DDBJ whole genome shotgun (WGS) entry which is preliminary data.</text>
</comment>
<proteinExistence type="predicted"/>
<dbReference type="AlphaFoldDB" id="A0A167W7S6"/>
<evidence type="ECO:0000313" key="3">
    <source>
        <dbReference type="Proteomes" id="UP000076874"/>
    </source>
</evidence>
<dbReference type="Proteomes" id="UP000076874">
    <property type="component" value="Unassembled WGS sequence"/>
</dbReference>
<accession>A0A167W7S6</accession>
<sequence>MVATSLRPRTSTFFSAGAWDGAWDGATCDETRKTTRHYDNALLIPLAGALTRIRLGQVGKRVRTRSTSFYFQEADAAAGFLVAYLYHVLSPFPFSPSFVYYAYIFCSLYPQRPPTFRQPKMRILRTTATRTRRPQKPTSKKQTVKRTAIDTIPTYKNIVLRRHRTKSARQQETTTAETTDTNRPLRKARGNVPRNPTASGSELAAFLYSLQTDDGPAVFPRVISFANDTERKGWIASIPDAKERATILEFLRHPLRTKRGRLALISCPTDNWVQQKDKPSGDQGT</sequence>
<dbReference type="EMBL" id="AZHD01000005">
    <property type="protein sequence ID" value="OAA63443.1"/>
    <property type="molecule type" value="Genomic_DNA"/>
</dbReference>
<reference evidence="2 3" key="1">
    <citation type="journal article" date="2016" name="Genome Biol. Evol.">
        <title>Divergent and convergent evolution of fungal pathogenicity.</title>
        <authorList>
            <person name="Shang Y."/>
            <person name="Xiao G."/>
            <person name="Zheng P."/>
            <person name="Cen K."/>
            <person name="Zhan S."/>
            <person name="Wang C."/>
        </authorList>
    </citation>
    <scope>NUCLEOTIDE SEQUENCE [LARGE SCALE GENOMIC DNA]</scope>
    <source>
        <strain evidence="2 3">RCEF 264</strain>
    </source>
</reference>
<keyword evidence="3" id="KW-1185">Reference proteome</keyword>
<evidence type="ECO:0000256" key="1">
    <source>
        <dbReference type="SAM" id="MobiDB-lite"/>
    </source>
</evidence>
<name>A0A167W7S6_9HYPO</name>
<protein>
    <submittedName>
        <fullName evidence="2">Uncharacterized protein</fullName>
    </submittedName>
</protein>
<gene>
    <name evidence="2" type="ORF">SPI_03606</name>
</gene>
<feature type="region of interest" description="Disordered" evidence="1">
    <location>
        <begin position="164"/>
        <end position="198"/>
    </location>
</feature>
<evidence type="ECO:0000313" key="2">
    <source>
        <dbReference type="EMBL" id="OAA63443.1"/>
    </source>
</evidence>
<organism evidence="2 3">
    <name type="scientific">Niveomyces insectorum RCEF 264</name>
    <dbReference type="NCBI Taxonomy" id="1081102"/>
    <lineage>
        <taxon>Eukaryota</taxon>
        <taxon>Fungi</taxon>
        <taxon>Dikarya</taxon>
        <taxon>Ascomycota</taxon>
        <taxon>Pezizomycotina</taxon>
        <taxon>Sordariomycetes</taxon>
        <taxon>Hypocreomycetidae</taxon>
        <taxon>Hypocreales</taxon>
        <taxon>Cordycipitaceae</taxon>
        <taxon>Niveomyces</taxon>
    </lineage>
</organism>
<feature type="compositionally biased region" description="Low complexity" evidence="1">
    <location>
        <begin position="172"/>
        <end position="181"/>
    </location>
</feature>